<name>A0AAV1HUR1_9CHLO</name>
<protein>
    <recommendedName>
        <fullName evidence="8">3'-5' exonuclease</fullName>
    </recommendedName>
    <alternativeName>
        <fullName evidence="9">Werner Syndrome-like exonuclease</fullName>
    </alternativeName>
</protein>
<evidence type="ECO:0000259" key="11">
    <source>
        <dbReference type="SMART" id="SM00474"/>
    </source>
</evidence>
<evidence type="ECO:0000256" key="7">
    <source>
        <dbReference type="ARBA" id="ARBA00023242"/>
    </source>
</evidence>
<dbReference type="AlphaFoldDB" id="A0AAV1HUR1"/>
<keyword evidence="6" id="KW-0460">Magnesium</keyword>
<dbReference type="GO" id="GO:0005634">
    <property type="term" value="C:nucleus"/>
    <property type="evidence" value="ECO:0007669"/>
    <property type="project" value="UniProtKB-SubCell"/>
</dbReference>
<evidence type="ECO:0000256" key="5">
    <source>
        <dbReference type="ARBA" id="ARBA00022839"/>
    </source>
</evidence>
<comment type="caution">
    <text evidence="12">The sequence shown here is derived from an EMBL/GenBank/DDBJ whole genome shotgun (WGS) entry which is preliminary data.</text>
</comment>
<dbReference type="GO" id="GO:0006139">
    <property type="term" value="P:nucleobase-containing compound metabolic process"/>
    <property type="evidence" value="ECO:0007669"/>
    <property type="project" value="InterPro"/>
</dbReference>
<dbReference type="GO" id="GO:0003676">
    <property type="term" value="F:nucleic acid binding"/>
    <property type="evidence" value="ECO:0007669"/>
    <property type="project" value="InterPro"/>
</dbReference>
<dbReference type="Proteomes" id="UP001314263">
    <property type="component" value="Unassembled WGS sequence"/>
</dbReference>
<keyword evidence="7" id="KW-0539">Nucleus</keyword>
<keyword evidence="2" id="KW-0540">Nuclease</keyword>
<dbReference type="SMART" id="SM00474">
    <property type="entry name" value="35EXOc"/>
    <property type="match status" value="1"/>
</dbReference>
<evidence type="ECO:0000256" key="9">
    <source>
        <dbReference type="ARBA" id="ARBA00042761"/>
    </source>
</evidence>
<evidence type="ECO:0000256" key="8">
    <source>
        <dbReference type="ARBA" id="ARBA00040531"/>
    </source>
</evidence>
<feature type="domain" description="3'-5' exonuclease" evidence="11">
    <location>
        <begin position="53"/>
        <end position="240"/>
    </location>
</feature>
<dbReference type="Gene3D" id="3.30.420.10">
    <property type="entry name" value="Ribonuclease H-like superfamily/Ribonuclease H"/>
    <property type="match status" value="1"/>
</dbReference>
<dbReference type="GO" id="GO:0046872">
    <property type="term" value="F:metal ion binding"/>
    <property type="evidence" value="ECO:0007669"/>
    <property type="project" value="UniProtKB-KW"/>
</dbReference>
<dbReference type="GO" id="GO:0008408">
    <property type="term" value="F:3'-5' exonuclease activity"/>
    <property type="evidence" value="ECO:0007669"/>
    <property type="project" value="InterPro"/>
</dbReference>
<feature type="region of interest" description="Disordered" evidence="10">
    <location>
        <begin position="344"/>
        <end position="373"/>
    </location>
</feature>
<dbReference type="PANTHER" id="PTHR13620">
    <property type="entry name" value="3-5 EXONUCLEASE"/>
    <property type="match status" value="1"/>
</dbReference>
<keyword evidence="3" id="KW-0479">Metal-binding</keyword>
<dbReference type="PANTHER" id="PTHR13620:SF109">
    <property type="entry name" value="3'-5' EXONUCLEASE"/>
    <property type="match status" value="1"/>
</dbReference>
<dbReference type="SUPFAM" id="SSF53098">
    <property type="entry name" value="Ribonuclease H-like"/>
    <property type="match status" value="1"/>
</dbReference>
<sequence length="448" mass="48164">MLMATEESRHDSKATAPAATSSKRKLPGSFSAQIGKPGQQAALQPLRLPAGCIAYAALQEEVENSCQSLLASGVPCLGFDIEWHVTYRTGEIPRPVALIQLASWLGPAAVRCHLLHIACSGITPSLSRILCSADVKKAGVGISGDAQKLMRDFGLQCAGLVDLSEEANLRMCSASSDTMPEKWSLARLAEAVLKVRIEKIQSVRTGNWEMWPLDAAQQQYAALDAYASLLLYKHLMAMPKPLREPPVLTAAAPDQAGGQDCQPLHISGLSTQGSLQPAKLSVWKLFMEQGMSIEAVAEVRHLKVDTVESYLAEAITAGRAYDWHRMRISDSVYAAVSQHASAQLRAAEEPKEADGFTGTSESSLQQQDRGLQQESVLQQSMANGDEGAGAEGVHQQEAVLPQSQAVSSDGNWEVCCAQPSQPSDAEKENCLQAADALQLERLVAQHSQ</sequence>
<reference evidence="12 13" key="1">
    <citation type="submission" date="2023-10" db="EMBL/GenBank/DDBJ databases">
        <authorList>
            <person name="Maclean D."/>
            <person name="Macfadyen A."/>
        </authorList>
    </citation>
    <scope>NUCLEOTIDE SEQUENCE [LARGE SCALE GENOMIC DNA]</scope>
</reference>
<evidence type="ECO:0000256" key="2">
    <source>
        <dbReference type="ARBA" id="ARBA00022722"/>
    </source>
</evidence>
<evidence type="ECO:0000256" key="3">
    <source>
        <dbReference type="ARBA" id="ARBA00022723"/>
    </source>
</evidence>
<dbReference type="Pfam" id="PF01612">
    <property type="entry name" value="DNA_pol_A_exo1"/>
    <property type="match status" value="1"/>
</dbReference>
<evidence type="ECO:0000313" key="13">
    <source>
        <dbReference type="Proteomes" id="UP001314263"/>
    </source>
</evidence>
<evidence type="ECO:0000256" key="4">
    <source>
        <dbReference type="ARBA" id="ARBA00022801"/>
    </source>
</evidence>
<dbReference type="CDD" id="cd06141">
    <property type="entry name" value="WRN_exo"/>
    <property type="match status" value="1"/>
</dbReference>
<evidence type="ECO:0000256" key="1">
    <source>
        <dbReference type="ARBA" id="ARBA00004123"/>
    </source>
</evidence>
<keyword evidence="5" id="KW-0269">Exonuclease</keyword>
<dbReference type="InterPro" id="IPR051132">
    <property type="entry name" value="3-5_Exonuclease_domain"/>
</dbReference>
<evidence type="ECO:0000256" key="6">
    <source>
        <dbReference type="ARBA" id="ARBA00022842"/>
    </source>
</evidence>
<dbReference type="InterPro" id="IPR012337">
    <property type="entry name" value="RNaseH-like_sf"/>
</dbReference>
<keyword evidence="4" id="KW-0378">Hydrolase</keyword>
<feature type="compositionally biased region" description="Basic and acidic residues" evidence="10">
    <location>
        <begin position="1"/>
        <end position="13"/>
    </location>
</feature>
<keyword evidence="13" id="KW-1185">Reference proteome</keyword>
<evidence type="ECO:0000313" key="12">
    <source>
        <dbReference type="EMBL" id="CAK0738070.1"/>
    </source>
</evidence>
<feature type="compositionally biased region" description="Polar residues" evidence="10">
    <location>
        <begin position="357"/>
        <end position="373"/>
    </location>
</feature>
<dbReference type="InterPro" id="IPR002562">
    <property type="entry name" value="3'-5'_exonuclease_dom"/>
</dbReference>
<gene>
    <name evidence="12" type="ORF">CVIRNUC_000989</name>
</gene>
<dbReference type="EMBL" id="CAUYUE010000002">
    <property type="protein sequence ID" value="CAK0738070.1"/>
    <property type="molecule type" value="Genomic_DNA"/>
</dbReference>
<comment type="subcellular location">
    <subcellularLocation>
        <location evidence="1">Nucleus</location>
    </subcellularLocation>
</comment>
<accession>A0AAV1HUR1</accession>
<dbReference type="Pfam" id="PF14493">
    <property type="entry name" value="HTH_40"/>
    <property type="match status" value="1"/>
</dbReference>
<proteinExistence type="predicted"/>
<evidence type="ECO:0000256" key="10">
    <source>
        <dbReference type="SAM" id="MobiDB-lite"/>
    </source>
</evidence>
<organism evidence="12 13">
    <name type="scientific">Coccomyxa viridis</name>
    <dbReference type="NCBI Taxonomy" id="1274662"/>
    <lineage>
        <taxon>Eukaryota</taxon>
        <taxon>Viridiplantae</taxon>
        <taxon>Chlorophyta</taxon>
        <taxon>core chlorophytes</taxon>
        <taxon>Trebouxiophyceae</taxon>
        <taxon>Trebouxiophyceae incertae sedis</taxon>
        <taxon>Coccomyxaceae</taxon>
        <taxon>Coccomyxa</taxon>
    </lineage>
</organism>
<feature type="region of interest" description="Disordered" evidence="10">
    <location>
        <begin position="1"/>
        <end position="30"/>
    </location>
</feature>
<dbReference type="InterPro" id="IPR036397">
    <property type="entry name" value="RNaseH_sf"/>
</dbReference>
<dbReference type="InterPro" id="IPR029491">
    <property type="entry name" value="Helicase_HTH"/>
</dbReference>